<dbReference type="Proteomes" id="UP000199595">
    <property type="component" value="Unassembled WGS sequence"/>
</dbReference>
<dbReference type="Pfam" id="PF25302">
    <property type="entry name" value="NADase_transloc"/>
    <property type="match status" value="1"/>
</dbReference>
<dbReference type="EMBL" id="FNNJ01000034">
    <property type="protein sequence ID" value="SDY13300.1"/>
    <property type="molecule type" value="Genomic_DNA"/>
</dbReference>
<gene>
    <name evidence="2" type="ORF">SAMN05444411_1341</name>
</gene>
<dbReference type="AlphaFoldDB" id="A0A1H3HD94"/>
<name>A0A1H3HD94_9FLAO</name>
<reference evidence="2 3" key="1">
    <citation type="submission" date="2016-10" db="EMBL/GenBank/DDBJ databases">
        <authorList>
            <person name="de Groot N.N."/>
        </authorList>
    </citation>
    <scope>NUCLEOTIDE SEQUENCE [LARGE SCALE GENOMIC DNA]</scope>
    <source>
        <strain evidence="2 3">DSM 24956</strain>
    </source>
</reference>
<sequence length="244" mass="28452">MGQNVLNLNPIEIRDSGFDFTQEYIEKFNSAESIKNCEKVWSKIIAENRDIDNPTDKEKEILKYCDETKENPWNVDNGGCSWYCGGGLDINSATSELQEQNGINYKAENIHDLNYKTAWIEGVNGYGIGESITYDFPPENPRITKIIVVNGYVKSENSWRNNSRVKRLKVYLNNKEFAILNLKDIKFGQVFEFKPIGIQKRENEKELKKMNRWNLRFEIMDIYKGEKYDDTAITEIYFDGIDVH</sequence>
<evidence type="ECO:0000313" key="2">
    <source>
        <dbReference type="EMBL" id="SDY13300.1"/>
    </source>
</evidence>
<protein>
    <submittedName>
        <fullName evidence="2">Nicotine adenine dinucleotide glycohydrolase (NADase)</fullName>
    </submittedName>
</protein>
<dbReference type="InterPro" id="IPR057561">
    <property type="entry name" value="NADase_transloc"/>
</dbReference>
<proteinExistence type="predicted"/>
<organism evidence="2 3">
    <name type="scientific">Lutibacter oricola</name>
    <dbReference type="NCBI Taxonomy" id="762486"/>
    <lineage>
        <taxon>Bacteria</taxon>
        <taxon>Pseudomonadati</taxon>
        <taxon>Bacteroidota</taxon>
        <taxon>Flavobacteriia</taxon>
        <taxon>Flavobacteriales</taxon>
        <taxon>Flavobacteriaceae</taxon>
        <taxon>Lutibacter</taxon>
    </lineage>
</organism>
<feature type="domain" description="NAD glycohydrolase translocation F5/8 type C" evidence="1">
    <location>
        <begin position="82"/>
        <end position="239"/>
    </location>
</feature>
<dbReference type="GO" id="GO:0016787">
    <property type="term" value="F:hydrolase activity"/>
    <property type="evidence" value="ECO:0007669"/>
    <property type="project" value="UniProtKB-KW"/>
</dbReference>
<dbReference type="STRING" id="762486.SAMN05444411_1341"/>
<evidence type="ECO:0000259" key="1">
    <source>
        <dbReference type="Pfam" id="PF25302"/>
    </source>
</evidence>
<keyword evidence="3" id="KW-1185">Reference proteome</keyword>
<accession>A0A1H3HD94</accession>
<keyword evidence="2" id="KW-0378">Hydrolase</keyword>
<evidence type="ECO:0000313" key="3">
    <source>
        <dbReference type="Proteomes" id="UP000199595"/>
    </source>
</evidence>
<dbReference type="NCBIfam" id="NF047619">
    <property type="entry name" value="NADase_discoid"/>
    <property type="match status" value="1"/>
</dbReference>